<dbReference type="EMBL" id="UWPJ01000039">
    <property type="protein sequence ID" value="VCU72420.1"/>
    <property type="molecule type" value="Genomic_DNA"/>
</dbReference>
<dbReference type="AlphaFoldDB" id="A0A3P4B9Y3"/>
<dbReference type="Gene3D" id="1.20.1290.10">
    <property type="entry name" value="AhpD-like"/>
    <property type="match status" value="1"/>
</dbReference>
<accession>A0A3P4B9Y3</accession>
<sequence>MTTSIPQGFGAETSERLPLPLPDSMNDAQRAAGEALIAGPRQGVKGPFIPLMRSPVLLERLAGVGEYLRFESTLPANINEFVMTVVAREMGNQFEWATHYPLAIRAGVSEETLKDLAQGARPRAMSDEEADAWAFTFELLHRHGVSDLTYDAALGRWGECGVVEMGALVGYFACVCWIMNIARTPAPSGATALTGFPA</sequence>
<feature type="region of interest" description="Disordered" evidence="1">
    <location>
        <begin position="1"/>
        <end position="21"/>
    </location>
</feature>
<proteinExistence type="predicted"/>
<evidence type="ECO:0000256" key="1">
    <source>
        <dbReference type="SAM" id="MobiDB-lite"/>
    </source>
</evidence>
<organism evidence="3 4">
    <name type="scientific">Pigmentiphaga humi</name>
    <dbReference type="NCBI Taxonomy" id="2478468"/>
    <lineage>
        <taxon>Bacteria</taxon>
        <taxon>Pseudomonadati</taxon>
        <taxon>Pseudomonadota</taxon>
        <taxon>Betaproteobacteria</taxon>
        <taxon>Burkholderiales</taxon>
        <taxon>Alcaligenaceae</taxon>
        <taxon>Pigmentiphaga</taxon>
    </lineage>
</organism>
<evidence type="ECO:0000259" key="2">
    <source>
        <dbReference type="Pfam" id="PF02627"/>
    </source>
</evidence>
<keyword evidence="4" id="KW-1185">Reference proteome</keyword>
<gene>
    <name evidence="3" type="ORF">PIGHUM_04519</name>
</gene>
<feature type="domain" description="Carboxymuconolactone decarboxylase-like" evidence="2">
    <location>
        <begin position="56"/>
        <end position="136"/>
    </location>
</feature>
<evidence type="ECO:0000313" key="4">
    <source>
        <dbReference type="Proteomes" id="UP000277294"/>
    </source>
</evidence>
<dbReference type="PANTHER" id="PTHR34846:SF11">
    <property type="entry name" value="4-CARBOXYMUCONOLACTONE DECARBOXYLASE FAMILY PROTEIN (AFU_ORTHOLOGUE AFUA_6G11590)"/>
    <property type="match status" value="1"/>
</dbReference>
<reference evidence="3 4" key="1">
    <citation type="submission" date="2018-10" db="EMBL/GenBank/DDBJ databases">
        <authorList>
            <person name="Criscuolo A."/>
        </authorList>
    </citation>
    <scope>NUCLEOTIDE SEQUENCE [LARGE SCALE GENOMIC DNA]</scope>
    <source>
        <strain evidence="3">DnA1</strain>
    </source>
</reference>
<dbReference type="InterPro" id="IPR029032">
    <property type="entry name" value="AhpD-like"/>
</dbReference>
<name>A0A3P4B9Y3_9BURK</name>
<dbReference type="OrthoDB" id="5987308at2"/>
<dbReference type="SUPFAM" id="SSF69118">
    <property type="entry name" value="AhpD-like"/>
    <property type="match status" value="1"/>
</dbReference>
<protein>
    <submittedName>
        <fullName evidence="3">Carboxymuconolactone decarboxylase family protein</fullName>
    </submittedName>
</protein>
<dbReference type="InterPro" id="IPR003779">
    <property type="entry name" value="CMD-like"/>
</dbReference>
<evidence type="ECO:0000313" key="3">
    <source>
        <dbReference type="EMBL" id="VCU72420.1"/>
    </source>
</evidence>
<dbReference type="RefSeq" id="WP_124081964.1">
    <property type="nucleotide sequence ID" value="NZ_UWPJ01000039.1"/>
</dbReference>
<dbReference type="Pfam" id="PF02627">
    <property type="entry name" value="CMD"/>
    <property type="match status" value="1"/>
</dbReference>
<dbReference type="Proteomes" id="UP000277294">
    <property type="component" value="Unassembled WGS sequence"/>
</dbReference>
<dbReference type="PANTHER" id="PTHR34846">
    <property type="entry name" value="4-CARBOXYMUCONOLACTONE DECARBOXYLASE FAMILY PROTEIN (AFU_ORTHOLOGUE AFUA_6G11590)"/>
    <property type="match status" value="1"/>
</dbReference>
<dbReference type="GO" id="GO:0051920">
    <property type="term" value="F:peroxiredoxin activity"/>
    <property type="evidence" value="ECO:0007669"/>
    <property type="project" value="InterPro"/>
</dbReference>